<dbReference type="PANTHER" id="PTHR43788">
    <property type="entry name" value="DNA2/NAM7 HELICASE FAMILY MEMBER"/>
    <property type="match status" value="1"/>
</dbReference>
<dbReference type="Pfam" id="PF13538">
    <property type="entry name" value="UvrD_C_2"/>
    <property type="match status" value="1"/>
</dbReference>
<keyword evidence="2" id="KW-0067">ATP-binding</keyword>
<proteinExistence type="predicted"/>
<evidence type="ECO:0000259" key="3">
    <source>
        <dbReference type="Pfam" id="PF13538"/>
    </source>
</evidence>
<dbReference type="EMBL" id="MGBB01000028">
    <property type="protein sequence ID" value="OGK58087.1"/>
    <property type="molecule type" value="Genomic_DNA"/>
</dbReference>
<dbReference type="GO" id="GO:0017116">
    <property type="term" value="F:single-stranded DNA helicase activity"/>
    <property type="evidence" value="ECO:0007669"/>
    <property type="project" value="TreeGrafter"/>
</dbReference>
<dbReference type="InterPro" id="IPR027417">
    <property type="entry name" value="P-loop_NTPase"/>
</dbReference>
<keyword evidence="1" id="KW-0547">Nucleotide-binding</keyword>
<dbReference type="Proteomes" id="UP000178039">
    <property type="component" value="Unassembled WGS sequence"/>
</dbReference>
<feature type="domain" description="UvrD-like helicase C-terminal" evidence="3">
    <location>
        <begin position="338"/>
        <end position="386"/>
    </location>
</feature>
<dbReference type="PANTHER" id="PTHR43788:SF6">
    <property type="entry name" value="DNA HELICASE B"/>
    <property type="match status" value="1"/>
</dbReference>
<dbReference type="Pfam" id="PF13604">
    <property type="entry name" value="AAA_30"/>
    <property type="match status" value="1"/>
</dbReference>
<dbReference type="GO" id="GO:0009338">
    <property type="term" value="C:exodeoxyribonuclease V complex"/>
    <property type="evidence" value="ECO:0007669"/>
    <property type="project" value="TreeGrafter"/>
</dbReference>
<comment type="caution">
    <text evidence="4">The sequence shown here is derived from an EMBL/GenBank/DDBJ whole genome shotgun (WGS) entry which is preliminary data.</text>
</comment>
<dbReference type="InterPro" id="IPR050534">
    <property type="entry name" value="Coronavir_polyprotein_1ab"/>
</dbReference>
<dbReference type="GO" id="GO:0006310">
    <property type="term" value="P:DNA recombination"/>
    <property type="evidence" value="ECO:0007669"/>
    <property type="project" value="TreeGrafter"/>
</dbReference>
<evidence type="ECO:0000256" key="1">
    <source>
        <dbReference type="ARBA" id="ARBA00022741"/>
    </source>
</evidence>
<protein>
    <recommendedName>
        <fullName evidence="3">UvrD-like helicase C-terminal domain-containing protein</fullName>
    </recommendedName>
</protein>
<sequence>MFELSGDQKQALATLINWFQKEKTRKQYITLGGYAGTGKTTLIGIFRKQLDQLDKKLKVGFASYTGKAARVLQDALHQQKAVFRQDTVGTIHSLIYSPIVNEREEIVGWQKKEKIDRQLIIIDEGSMVDGQIWQHLLSYHLPVVVVGDHGQLPPINGNFYLLQEPDLQLQEIHRQARKNPIIGLSIQAREQGLIRSGNYSDSVRKFSQGDPDGQETMRELLSSFTPDTLVLCGYNNTRRKLNHFMRAALGFETAGPTNGDRVICLRNNHQQDIYNGMLGTIIGIESSEEGWYLAEIAMDGQEKPFKGLISARQFDSETPLNFTDKRSQIMRGDLFDFGYALTVHKAQGSQAKRVVLFEQRFKKMTELDWRRWLYTAVTRAQTELFIFP</sequence>
<dbReference type="SUPFAM" id="SSF52540">
    <property type="entry name" value="P-loop containing nucleoside triphosphate hydrolases"/>
    <property type="match status" value="1"/>
</dbReference>
<dbReference type="Gene3D" id="3.40.50.300">
    <property type="entry name" value="P-loop containing nucleotide triphosphate hydrolases"/>
    <property type="match status" value="2"/>
</dbReference>
<gene>
    <name evidence="4" type="ORF">A3H86_00560</name>
</gene>
<dbReference type="GO" id="GO:0005524">
    <property type="term" value="F:ATP binding"/>
    <property type="evidence" value="ECO:0007669"/>
    <property type="project" value="UniProtKB-KW"/>
</dbReference>
<dbReference type="CDD" id="cd18809">
    <property type="entry name" value="SF1_C_RecD"/>
    <property type="match status" value="1"/>
</dbReference>
<name>A0A1F7JR34_9BACT</name>
<accession>A0A1F7JR34</accession>
<evidence type="ECO:0000313" key="4">
    <source>
        <dbReference type="EMBL" id="OGK58087.1"/>
    </source>
</evidence>
<reference evidence="4 5" key="1">
    <citation type="journal article" date="2016" name="Nat. Commun.">
        <title>Thousands of microbial genomes shed light on interconnected biogeochemical processes in an aquifer system.</title>
        <authorList>
            <person name="Anantharaman K."/>
            <person name="Brown C.T."/>
            <person name="Hug L.A."/>
            <person name="Sharon I."/>
            <person name="Castelle C.J."/>
            <person name="Probst A.J."/>
            <person name="Thomas B.C."/>
            <person name="Singh A."/>
            <person name="Wilkins M.J."/>
            <person name="Karaoz U."/>
            <person name="Brodie E.L."/>
            <person name="Williams K.H."/>
            <person name="Hubbard S.S."/>
            <person name="Banfield J.F."/>
        </authorList>
    </citation>
    <scope>NUCLEOTIDE SEQUENCE [LARGE SCALE GENOMIC DNA]</scope>
</reference>
<dbReference type="InterPro" id="IPR027785">
    <property type="entry name" value="UvrD-like_helicase_C"/>
</dbReference>
<dbReference type="AlphaFoldDB" id="A0A1F7JR34"/>
<organism evidence="4 5">
    <name type="scientific">Candidatus Roizmanbacteria bacterium RIFCSPLOWO2_02_FULL_41_9</name>
    <dbReference type="NCBI Taxonomy" id="1802077"/>
    <lineage>
        <taxon>Bacteria</taxon>
        <taxon>Candidatus Roizmaniibacteriota</taxon>
    </lineage>
</organism>
<evidence type="ECO:0000256" key="2">
    <source>
        <dbReference type="ARBA" id="ARBA00022840"/>
    </source>
</evidence>
<evidence type="ECO:0000313" key="5">
    <source>
        <dbReference type="Proteomes" id="UP000178039"/>
    </source>
</evidence>
<dbReference type="Gene3D" id="2.30.30.940">
    <property type="match status" value="1"/>
</dbReference>